<gene>
    <name evidence="7" type="ORF">Cvel_3303</name>
</gene>
<feature type="region of interest" description="Disordered" evidence="5">
    <location>
        <begin position="153"/>
        <end position="515"/>
    </location>
</feature>
<feature type="zinc finger region" description="C3H1-type" evidence="4">
    <location>
        <begin position="21"/>
        <end position="48"/>
    </location>
</feature>
<dbReference type="VEuPathDB" id="CryptoDB:Cvel_3303"/>
<evidence type="ECO:0000256" key="5">
    <source>
        <dbReference type="SAM" id="MobiDB-lite"/>
    </source>
</evidence>
<proteinExistence type="predicted"/>
<dbReference type="SUPFAM" id="SSF90229">
    <property type="entry name" value="CCCH zinc finger"/>
    <property type="match status" value="2"/>
</dbReference>
<dbReference type="EMBL" id="CDMZ01000352">
    <property type="protein sequence ID" value="CEM12401.1"/>
    <property type="molecule type" value="Genomic_DNA"/>
</dbReference>
<dbReference type="GO" id="GO:0008270">
    <property type="term" value="F:zinc ion binding"/>
    <property type="evidence" value="ECO:0007669"/>
    <property type="project" value="UniProtKB-KW"/>
</dbReference>
<name>A0A0G4FHF0_9ALVE</name>
<feature type="compositionally biased region" description="Gly residues" evidence="5">
    <location>
        <begin position="472"/>
        <end position="486"/>
    </location>
</feature>
<feature type="compositionally biased region" description="Basic and acidic residues" evidence="5">
    <location>
        <begin position="334"/>
        <end position="359"/>
    </location>
</feature>
<keyword evidence="1 4" id="KW-0479">Metal-binding</keyword>
<feature type="compositionally biased region" description="Gly residues" evidence="5">
    <location>
        <begin position="267"/>
        <end position="284"/>
    </location>
</feature>
<feature type="compositionally biased region" description="Basic and acidic residues" evidence="5">
    <location>
        <begin position="225"/>
        <end position="248"/>
    </location>
</feature>
<evidence type="ECO:0000259" key="6">
    <source>
        <dbReference type="PROSITE" id="PS50103"/>
    </source>
</evidence>
<feature type="compositionally biased region" description="Low complexity" evidence="5">
    <location>
        <begin position="487"/>
        <end position="496"/>
    </location>
</feature>
<keyword evidence="3 4" id="KW-0862">Zinc</keyword>
<evidence type="ECO:0000313" key="7">
    <source>
        <dbReference type="EMBL" id="CEM12401.1"/>
    </source>
</evidence>
<feature type="region of interest" description="Disordered" evidence="5">
    <location>
        <begin position="94"/>
        <end position="132"/>
    </location>
</feature>
<feature type="zinc finger region" description="C3H1-type" evidence="4">
    <location>
        <begin position="56"/>
        <end position="84"/>
    </location>
</feature>
<dbReference type="Pfam" id="PF00642">
    <property type="entry name" value="zf-CCCH"/>
    <property type="match status" value="1"/>
</dbReference>
<dbReference type="SMART" id="SM00356">
    <property type="entry name" value="ZnF_C3H1"/>
    <property type="match status" value="2"/>
</dbReference>
<keyword evidence="2 4" id="KW-0863">Zinc-finger</keyword>
<feature type="domain" description="C3H1-type" evidence="6">
    <location>
        <begin position="56"/>
        <end position="84"/>
    </location>
</feature>
<feature type="compositionally biased region" description="Gly residues" evidence="5">
    <location>
        <begin position="157"/>
        <end position="176"/>
    </location>
</feature>
<reference evidence="7" key="1">
    <citation type="submission" date="2014-11" db="EMBL/GenBank/DDBJ databases">
        <authorList>
            <person name="Otto D Thomas"/>
            <person name="Naeem Raeece"/>
        </authorList>
    </citation>
    <scope>NUCLEOTIDE SEQUENCE</scope>
</reference>
<accession>A0A0G4FHF0</accession>
<feature type="compositionally biased region" description="Pro residues" evidence="5">
    <location>
        <begin position="118"/>
        <end position="127"/>
    </location>
</feature>
<dbReference type="InterPro" id="IPR000571">
    <property type="entry name" value="Znf_CCCH"/>
</dbReference>
<dbReference type="PROSITE" id="PS50103">
    <property type="entry name" value="ZF_C3H1"/>
    <property type="match status" value="2"/>
</dbReference>
<feature type="compositionally biased region" description="Basic and acidic residues" evidence="5">
    <location>
        <begin position="187"/>
        <end position="197"/>
    </location>
</feature>
<sequence length="515" mass="54785">MSEGDDDRPTDQLNFQWREALYKTQLCKHFSTGYCPMEDSCRFAHGVDDLRRRPALERTSLCYSVLRGFACARGNDCTYAHTFEELNSARVLATDPRVDPSGRGARGGNGEGGERGRAPPPPPPPPENANVEGAAAPILPQHAVTQAAQNRDKFGVRSGGGTPGGGGGGGGRGPPGGFDCRLPGGPPRDRDEWRYDNRSFPPPRGQAGGRRGTALPEASAAAASHDPRGGFGGDRDPRLEGREREIPPRLRPGSGGGGRGMDRDGRGPGPGGMYRGGPGGGGGPFPSSFDGSPEPYPNYPPEFTGRRNPPPRDYPDYGQRDDDYYYPHPYPPPRDWRDRDRDRERDGPPPMRDRDRERGWGPGPSRGPWSDHPDYPPPIHPDDWWDWRGPPPGGRGPPGGAASGGPEDYRRRRDYPPRGGDRDYYPDGPGGDRDRMYGGGWGYPAGYGYGGAGGDFPPSRGYEGGARTSSHPGGGRGTGSLTGGGVEEAPPAYEEAPGGGGGAGEAAGGEEPPPY</sequence>
<feature type="compositionally biased region" description="Gly residues" evidence="5">
    <location>
        <begin position="437"/>
        <end position="454"/>
    </location>
</feature>
<dbReference type="InterPro" id="IPR036855">
    <property type="entry name" value="Znf_CCCH_sf"/>
</dbReference>
<feature type="compositionally biased region" description="Basic and acidic residues" evidence="5">
    <location>
        <begin position="369"/>
        <end position="386"/>
    </location>
</feature>
<feature type="compositionally biased region" description="Basic and acidic residues" evidence="5">
    <location>
        <begin position="407"/>
        <end position="436"/>
    </location>
</feature>
<feature type="domain" description="C3H1-type" evidence="6">
    <location>
        <begin position="21"/>
        <end position="48"/>
    </location>
</feature>
<evidence type="ECO:0000256" key="1">
    <source>
        <dbReference type="ARBA" id="ARBA00022723"/>
    </source>
</evidence>
<feature type="compositionally biased region" description="Basic and acidic residues" evidence="5">
    <location>
        <begin position="313"/>
        <end position="325"/>
    </location>
</feature>
<evidence type="ECO:0000256" key="3">
    <source>
        <dbReference type="ARBA" id="ARBA00022833"/>
    </source>
</evidence>
<evidence type="ECO:0000256" key="4">
    <source>
        <dbReference type="PROSITE-ProRule" id="PRU00723"/>
    </source>
</evidence>
<dbReference type="Gene3D" id="3.30.1370.210">
    <property type="match status" value="1"/>
</dbReference>
<dbReference type="AlphaFoldDB" id="A0A0G4FHF0"/>
<feature type="compositionally biased region" description="Gly residues" evidence="5">
    <location>
        <begin position="497"/>
        <end position="507"/>
    </location>
</feature>
<protein>
    <recommendedName>
        <fullName evidence="6">C3H1-type domain-containing protein</fullName>
    </recommendedName>
</protein>
<evidence type="ECO:0000256" key="2">
    <source>
        <dbReference type="ARBA" id="ARBA00022771"/>
    </source>
</evidence>
<organism evidence="7">
    <name type="scientific">Chromera velia CCMP2878</name>
    <dbReference type="NCBI Taxonomy" id="1169474"/>
    <lineage>
        <taxon>Eukaryota</taxon>
        <taxon>Sar</taxon>
        <taxon>Alveolata</taxon>
        <taxon>Colpodellida</taxon>
        <taxon>Chromeraceae</taxon>
        <taxon>Chromera</taxon>
    </lineage>
</organism>